<reference evidence="3 4" key="1">
    <citation type="submission" date="2013-09" db="EMBL/GenBank/DDBJ databases">
        <title>Corchorus capsularis genome sequencing.</title>
        <authorList>
            <person name="Alam M."/>
            <person name="Haque M.S."/>
            <person name="Islam M.S."/>
            <person name="Emdad E.M."/>
            <person name="Islam M.M."/>
            <person name="Ahmed B."/>
            <person name="Halim A."/>
            <person name="Hossen Q.M.M."/>
            <person name="Hossain M.Z."/>
            <person name="Ahmed R."/>
            <person name="Khan M.M."/>
            <person name="Islam R."/>
            <person name="Rashid M.M."/>
            <person name="Khan S.A."/>
            <person name="Rahman M.S."/>
            <person name="Alam M."/>
        </authorList>
    </citation>
    <scope>NUCLEOTIDE SEQUENCE [LARGE SCALE GENOMIC DNA]</scope>
    <source>
        <strain evidence="4">cv. CVL-1</strain>
        <tissue evidence="3">Whole seedling</tissue>
    </source>
</reference>
<gene>
    <name evidence="3" type="ORF">CCACVL1_18719</name>
</gene>
<sequence>MLFTIASGVVFTEISSRLTNRSRSLSDNDKDFWNTFELRALVVLSLSMHVILIGLGYGKNKKGKAWIHNLTWISYHVGDWVATVSLTTLLKRQKKEINAVEVFWAPFLLLHLGSAETLAAHFVHEGELWLRYFVGLLIQSGIAFYVYWTLHTGSATFNYIANLIFIAGIIKCAERIWILRSSSFNQLRNSVLSASPPKISASVTDDDKSYCKNMPRPKKLQEYLSDKNIIQEGRYLHEAYLSFKMFRPLFWDLKLGIYKRLSYIFQLDQSMTAKEAFKMIATELGFLYDVLYTKTTLCTSVTGLILRSIFLLFSLTAFIAFSLIISKIRYWYTDIIITYLLLLGAIFADSLALSSHIFSKWTVRRLTTTSNTRLQKCFNKTVAYWLKYRKGRKGIKCMAQHSLLTHCLKTKFNAGLQIIGVSKILDFFQFDKRVKVDLELKEFIFCHIKKKREQYEKQSFELDSLARLMDNGAYELLKSRKLNEELGWSIKEIEFTHTLLLWHIATEILYYNHRRKYPFGHLNQHCRLSKVLSDYMMHLLVKRPFMLHIGIGELRYRDTFSEAMKFLQQEMRIQSAELAATTLLGLDVQCRVFLLQMRGEGKSVFFDGCRLAKELQSLVREHRWDYEEMWEMIKVVWVEMLISAAYNCNWKEHAKQLGHGIELLTHVTLLMAHLGLSKHIRMTELPQELEQIEGYNPPWDWEKLNQLAYYLA</sequence>
<keyword evidence="1" id="KW-0472">Membrane</keyword>
<dbReference type="OrthoDB" id="1689146at2759"/>
<evidence type="ECO:0000256" key="1">
    <source>
        <dbReference type="SAM" id="Phobius"/>
    </source>
</evidence>
<evidence type="ECO:0000313" key="3">
    <source>
        <dbReference type="EMBL" id="OMO70663.1"/>
    </source>
</evidence>
<protein>
    <recommendedName>
        <fullName evidence="2">DUF4220 domain-containing protein</fullName>
    </recommendedName>
</protein>
<dbReference type="InterPro" id="IPR025315">
    <property type="entry name" value="DUF4220"/>
</dbReference>
<dbReference type="AlphaFoldDB" id="A0A1R3HK50"/>
<feature type="transmembrane region" description="Helical" evidence="1">
    <location>
        <begin position="304"/>
        <end position="324"/>
    </location>
</feature>
<keyword evidence="1" id="KW-0812">Transmembrane</keyword>
<name>A0A1R3HK50_COCAP</name>
<dbReference type="STRING" id="210143.A0A1R3HK50"/>
<evidence type="ECO:0000313" key="4">
    <source>
        <dbReference type="Proteomes" id="UP000188268"/>
    </source>
</evidence>
<dbReference type="OMA" id="SWREHAW"/>
<feature type="transmembrane region" description="Helical" evidence="1">
    <location>
        <begin position="336"/>
        <end position="358"/>
    </location>
</feature>
<dbReference type="Gramene" id="OMO70663">
    <property type="protein sequence ID" value="OMO70663"/>
    <property type="gene ID" value="CCACVL1_18719"/>
</dbReference>
<proteinExistence type="predicted"/>
<accession>A0A1R3HK50</accession>
<feature type="transmembrane region" description="Helical" evidence="1">
    <location>
        <begin position="159"/>
        <end position="178"/>
    </location>
</feature>
<dbReference type="EMBL" id="AWWV01011778">
    <property type="protein sequence ID" value="OMO70663.1"/>
    <property type="molecule type" value="Genomic_DNA"/>
</dbReference>
<comment type="caution">
    <text evidence="3">The sequence shown here is derived from an EMBL/GenBank/DDBJ whole genome shotgun (WGS) entry which is preliminary data.</text>
</comment>
<evidence type="ECO:0000259" key="2">
    <source>
        <dbReference type="Pfam" id="PF13968"/>
    </source>
</evidence>
<dbReference type="PANTHER" id="PTHR31325">
    <property type="entry name" value="OS01G0798800 PROTEIN-RELATED"/>
    <property type="match status" value="1"/>
</dbReference>
<feature type="domain" description="DUF4220" evidence="2">
    <location>
        <begin position="72"/>
        <end position="405"/>
    </location>
</feature>
<organism evidence="3 4">
    <name type="scientific">Corchorus capsularis</name>
    <name type="common">Jute</name>
    <dbReference type="NCBI Taxonomy" id="210143"/>
    <lineage>
        <taxon>Eukaryota</taxon>
        <taxon>Viridiplantae</taxon>
        <taxon>Streptophyta</taxon>
        <taxon>Embryophyta</taxon>
        <taxon>Tracheophyta</taxon>
        <taxon>Spermatophyta</taxon>
        <taxon>Magnoliopsida</taxon>
        <taxon>eudicotyledons</taxon>
        <taxon>Gunneridae</taxon>
        <taxon>Pentapetalae</taxon>
        <taxon>rosids</taxon>
        <taxon>malvids</taxon>
        <taxon>Malvales</taxon>
        <taxon>Malvaceae</taxon>
        <taxon>Grewioideae</taxon>
        <taxon>Apeibeae</taxon>
        <taxon>Corchorus</taxon>
    </lineage>
</organism>
<keyword evidence="1" id="KW-1133">Transmembrane helix</keyword>
<dbReference type="Pfam" id="PF13968">
    <property type="entry name" value="DUF4220"/>
    <property type="match status" value="1"/>
</dbReference>
<dbReference type="Proteomes" id="UP000188268">
    <property type="component" value="Unassembled WGS sequence"/>
</dbReference>
<feature type="transmembrane region" description="Helical" evidence="1">
    <location>
        <begin position="129"/>
        <end position="147"/>
    </location>
</feature>
<dbReference type="InterPro" id="IPR007658">
    <property type="entry name" value="DUF594"/>
</dbReference>
<keyword evidence="4" id="KW-1185">Reference proteome</keyword>
<feature type="transmembrane region" description="Helical" evidence="1">
    <location>
        <begin position="40"/>
        <end position="58"/>
    </location>
</feature>
<dbReference type="Pfam" id="PF04578">
    <property type="entry name" value="DUF594"/>
    <property type="match status" value="1"/>
</dbReference>